<dbReference type="Pfam" id="PF03479">
    <property type="entry name" value="PCC"/>
    <property type="match status" value="1"/>
</dbReference>
<dbReference type="Gene3D" id="3.30.1330.80">
    <property type="entry name" value="Hypothetical protein, similar to alpha- acetolactate decarboxylase, domain 2"/>
    <property type="match status" value="1"/>
</dbReference>
<dbReference type="EMBL" id="JBBPBN010001148">
    <property type="protein sequence ID" value="KAK8479612.1"/>
    <property type="molecule type" value="Genomic_DNA"/>
</dbReference>
<dbReference type="PANTHER" id="PTHR31100">
    <property type="entry name" value="AT-HOOK MOTIF NUCLEAR-LOCALIZED PROTEIN 15"/>
    <property type="match status" value="1"/>
</dbReference>
<sequence>MADYSGVVSLTQAPTAGDDSSEHTLMRITTLPTSEGGGGGPSKSNPAIYHQQHLIAPSASENFTRKPRGRPPGSKNKPRPSLVITKDSDSAMKTVVLAISPGCDIIETITDFARRNHVGVTIISATGSVSDVTLQNHVYHEPPRSLRGPFGLLSLSGSFIASIRTPQSSLACSFGVTLVGAQGQVFGGMVAGKITVATDATVVAFTFINPSFHRLPIEAVDNEDRHQETRIGSIHGNNGGGSGFVGGVTETCSFTGTHHQETRLGSIHGNNGGGSGFVGGHQETTPGSIHGNNAGGSGFVGGATKPCSFIGIRHQETKSGSIHGNNGRGSGFVGGHQETRPSSIHGNNAGGSGFVGSTTEPSSFTGIRHQEIRPASIHGNNGGGGNFVGGATEPYSFTGIHHQEIRPGSIHGNNGGGGDFVGGATEPCSFTGISMPAYGVAVPPPLNYQPSPDVMTWGPPPPPPAPRPY</sequence>
<dbReference type="Proteomes" id="UP001396334">
    <property type="component" value="Unassembled WGS sequence"/>
</dbReference>
<protein>
    <submittedName>
        <fullName evidence="1">Uncharacterized protein</fullName>
    </submittedName>
</protein>
<dbReference type="SUPFAM" id="SSF117856">
    <property type="entry name" value="AF0104/ALDC/Ptd012-like"/>
    <property type="match status" value="1"/>
</dbReference>
<accession>A0ABR1ZHA3</accession>
<dbReference type="PANTHER" id="PTHR31100:SF63">
    <property type="entry name" value="AT-HOOK MOTIF NUCLEAR-LOCALIZED PROTEIN"/>
    <property type="match status" value="1"/>
</dbReference>
<dbReference type="PROSITE" id="PS51742">
    <property type="entry name" value="PPC"/>
    <property type="match status" value="1"/>
</dbReference>
<gene>
    <name evidence="1" type="ORF">V6N11_034788</name>
</gene>
<reference evidence="1 2" key="1">
    <citation type="journal article" date="2024" name="G3 (Bethesda)">
        <title>Genome assembly of Hibiscus sabdariffa L. provides insights into metabolisms of medicinal natural products.</title>
        <authorList>
            <person name="Kim T."/>
        </authorList>
    </citation>
    <scope>NUCLEOTIDE SEQUENCE [LARGE SCALE GENOMIC DNA]</scope>
    <source>
        <strain evidence="1">TK-2024</strain>
        <tissue evidence="1">Old leaves</tissue>
    </source>
</reference>
<keyword evidence="2" id="KW-1185">Reference proteome</keyword>
<comment type="caution">
    <text evidence="1">The sequence shown here is derived from an EMBL/GenBank/DDBJ whole genome shotgun (WGS) entry which is preliminary data.</text>
</comment>
<organism evidence="1 2">
    <name type="scientific">Hibiscus sabdariffa</name>
    <name type="common">roselle</name>
    <dbReference type="NCBI Taxonomy" id="183260"/>
    <lineage>
        <taxon>Eukaryota</taxon>
        <taxon>Viridiplantae</taxon>
        <taxon>Streptophyta</taxon>
        <taxon>Embryophyta</taxon>
        <taxon>Tracheophyta</taxon>
        <taxon>Spermatophyta</taxon>
        <taxon>Magnoliopsida</taxon>
        <taxon>eudicotyledons</taxon>
        <taxon>Gunneridae</taxon>
        <taxon>Pentapetalae</taxon>
        <taxon>rosids</taxon>
        <taxon>malvids</taxon>
        <taxon>Malvales</taxon>
        <taxon>Malvaceae</taxon>
        <taxon>Malvoideae</taxon>
        <taxon>Hibiscus</taxon>
    </lineage>
</organism>
<evidence type="ECO:0000313" key="1">
    <source>
        <dbReference type="EMBL" id="KAK8479612.1"/>
    </source>
</evidence>
<evidence type="ECO:0000313" key="2">
    <source>
        <dbReference type="Proteomes" id="UP001396334"/>
    </source>
</evidence>
<dbReference type="InterPro" id="IPR014476">
    <property type="entry name" value="AHL15-29"/>
</dbReference>
<proteinExistence type="predicted"/>
<dbReference type="InterPro" id="IPR005175">
    <property type="entry name" value="PPC_dom"/>
</dbReference>
<name>A0ABR1ZHA3_9ROSI</name>
<dbReference type="CDD" id="cd11378">
    <property type="entry name" value="DUF296"/>
    <property type="match status" value="1"/>
</dbReference>